<reference evidence="2 3" key="1">
    <citation type="submission" date="2020-03" db="EMBL/GenBank/DDBJ databases">
        <title>Leucobacter sp. nov., isolated from beetles.</title>
        <authorList>
            <person name="Hyun D.-W."/>
            <person name="Bae J.-W."/>
        </authorList>
    </citation>
    <scope>NUCLEOTIDE SEQUENCE [LARGE SCALE GENOMIC DNA]</scope>
    <source>
        <strain evidence="2 3">HDW9B</strain>
    </source>
</reference>
<accession>A0A6G8FJ95</accession>
<dbReference type="Pfam" id="PF24346">
    <property type="entry name" value="DUF7507"/>
    <property type="match status" value="2"/>
</dbReference>
<proteinExistence type="predicted"/>
<name>A0A6G8FJ95_9MICO</name>
<feature type="domain" description="DUF7507" evidence="1">
    <location>
        <begin position="11"/>
        <end position="125"/>
    </location>
</feature>
<dbReference type="KEGG" id="lins:G7067_09085"/>
<gene>
    <name evidence="2" type="ORF">G7067_09085</name>
</gene>
<organism evidence="2 3">
    <name type="scientific">Leucobacter insecticola</name>
    <dbReference type="NCBI Taxonomy" id="2714934"/>
    <lineage>
        <taxon>Bacteria</taxon>
        <taxon>Bacillati</taxon>
        <taxon>Actinomycetota</taxon>
        <taxon>Actinomycetes</taxon>
        <taxon>Micrococcales</taxon>
        <taxon>Microbacteriaceae</taxon>
        <taxon>Leucobacter</taxon>
    </lineage>
</organism>
<evidence type="ECO:0000313" key="3">
    <source>
        <dbReference type="Proteomes" id="UP000501387"/>
    </source>
</evidence>
<sequence>MSTTMLPGPVSLSLVKSASPPANGVSYTAGERIMFSFEVTNTGSRDLKHVTVSEERFVNGAGASLSLATPISPRSPADFDGILASGESATFAADYLVTLEDQLAGGEITNSAAASGVSFGGEQVQAHSDVAVSVALPRPAIDLVKSVANRPAQGTAFTPGERVQYEFTVRNTGNVPLSSVNVTEESFTNGNLESVRLDGPITAPTASTEY</sequence>
<dbReference type="AlphaFoldDB" id="A0A6G8FJ95"/>
<feature type="domain" description="DUF7507" evidence="1">
    <location>
        <begin position="139"/>
        <end position="193"/>
    </location>
</feature>
<dbReference type="Proteomes" id="UP000501387">
    <property type="component" value="Chromosome"/>
</dbReference>
<dbReference type="InterPro" id="IPR047589">
    <property type="entry name" value="DUF11_rpt"/>
</dbReference>
<dbReference type="EMBL" id="CP049934">
    <property type="protein sequence ID" value="QIM16530.1"/>
    <property type="molecule type" value="Genomic_DNA"/>
</dbReference>
<evidence type="ECO:0000313" key="2">
    <source>
        <dbReference type="EMBL" id="QIM16530.1"/>
    </source>
</evidence>
<keyword evidence="3" id="KW-1185">Reference proteome</keyword>
<protein>
    <recommendedName>
        <fullName evidence="1">DUF7507 domain-containing protein</fullName>
    </recommendedName>
</protein>
<dbReference type="NCBIfam" id="TIGR01451">
    <property type="entry name" value="B_ant_repeat"/>
    <property type="match status" value="1"/>
</dbReference>
<evidence type="ECO:0000259" key="1">
    <source>
        <dbReference type="Pfam" id="PF24346"/>
    </source>
</evidence>
<dbReference type="InterPro" id="IPR055354">
    <property type="entry name" value="DUF7507"/>
</dbReference>